<dbReference type="Proteomes" id="UP000009084">
    <property type="component" value="Unassembled WGS sequence"/>
</dbReference>
<feature type="compositionally biased region" description="Pro residues" evidence="1">
    <location>
        <begin position="84"/>
        <end position="97"/>
    </location>
</feature>
<feature type="region of interest" description="Disordered" evidence="1">
    <location>
        <begin position="225"/>
        <end position="284"/>
    </location>
</feature>
<dbReference type="PANTHER" id="PTHR22705">
    <property type="entry name" value="ZINC FINGER, ZZ DOMAIN CONTAINING 3"/>
    <property type="match status" value="1"/>
</dbReference>
<dbReference type="HOGENOM" id="CLU_040837_0_0_1"/>
<name>C5P374_COCP7</name>
<organism evidence="2 3">
    <name type="scientific">Coccidioides posadasii (strain C735)</name>
    <name type="common">Valley fever fungus</name>
    <dbReference type="NCBI Taxonomy" id="222929"/>
    <lineage>
        <taxon>Eukaryota</taxon>
        <taxon>Fungi</taxon>
        <taxon>Dikarya</taxon>
        <taxon>Ascomycota</taxon>
        <taxon>Pezizomycotina</taxon>
        <taxon>Eurotiomycetes</taxon>
        <taxon>Eurotiomycetidae</taxon>
        <taxon>Onygenales</taxon>
        <taxon>Onygenaceae</taxon>
        <taxon>Coccidioides</taxon>
    </lineage>
</organism>
<evidence type="ECO:0000313" key="2">
    <source>
        <dbReference type="EMBL" id="EER28762.1"/>
    </source>
</evidence>
<sequence length="284" mass="31080">MEPSSDNTPIAQRPETPPRPPISPVTPVMTHTSLFPVADSEGMIPPPVVQPPEVESSIATPDLGLAPHPRDSTSSMAPSSLPQISPPRVLPPEPAPVPISESDNPDAIALRSAISVLQIQKQQTLRDIRTLEKLKQAAAENPEAFAKDVVKGDITVSGGEMDIFQPQFQDQDGDKQSTGVSVDGDQQKQSEHAKPAFSKIPKPQDIVRMPPINWAKYHIVGEPLDKLHEEQRQRPSPGEPRKDVPIHIQKAPEHVIAAPYRPFTDKLDTPMKTRSSSKRKNEQG</sequence>
<dbReference type="OrthoDB" id="20473at2759"/>
<feature type="region of interest" description="Disordered" evidence="1">
    <location>
        <begin position="1"/>
        <end position="103"/>
    </location>
</feature>
<feature type="compositionally biased region" description="Basic and acidic residues" evidence="1">
    <location>
        <begin position="185"/>
        <end position="194"/>
    </location>
</feature>
<evidence type="ECO:0000256" key="1">
    <source>
        <dbReference type="SAM" id="MobiDB-lite"/>
    </source>
</evidence>
<dbReference type="InterPro" id="IPR037830">
    <property type="entry name" value="ZZZ3"/>
</dbReference>
<dbReference type="VEuPathDB" id="FungiDB:CPC735_040260"/>
<dbReference type="PANTHER" id="PTHR22705:SF0">
    <property type="entry name" value="ZZ-TYPE ZINC FINGER-CONTAINING PROTEIN 3"/>
    <property type="match status" value="1"/>
</dbReference>
<dbReference type="KEGG" id="cpw:9696401"/>
<dbReference type="AlphaFoldDB" id="C5P374"/>
<feature type="compositionally biased region" description="Polar residues" evidence="1">
    <location>
        <begin position="166"/>
        <end position="180"/>
    </location>
</feature>
<accession>C5P374</accession>
<feature type="compositionally biased region" description="Polar residues" evidence="1">
    <location>
        <begin position="72"/>
        <end position="83"/>
    </location>
</feature>
<feature type="region of interest" description="Disordered" evidence="1">
    <location>
        <begin position="165"/>
        <end position="204"/>
    </location>
</feature>
<dbReference type="EMBL" id="ACFW01000014">
    <property type="protein sequence ID" value="EER28762.1"/>
    <property type="molecule type" value="Genomic_DNA"/>
</dbReference>
<feature type="compositionally biased region" description="Pro residues" evidence="1">
    <location>
        <begin position="15"/>
        <end position="24"/>
    </location>
</feature>
<reference evidence="2 3" key="1">
    <citation type="journal article" date="2009" name="Genome Res.">
        <title>Comparative genomic analyses of the human fungal pathogens Coccidioides and their relatives.</title>
        <authorList>
            <person name="Sharpton T.J."/>
            <person name="Stajich J.E."/>
            <person name="Rounsley S.D."/>
            <person name="Gardner M.J."/>
            <person name="Wortman J.R."/>
            <person name="Jordar V.S."/>
            <person name="Maiti R."/>
            <person name="Kodira C.D."/>
            <person name="Neafsey D.E."/>
            <person name="Zeng Q."/>
            <person name="Hung C.-Y."/>
            <person name="McMahan C."/>
            <person name="Muszewska A."/>
            <person name="Grynberg M."/>
            <person name="Mandel M.A."/>
            <person name="Kellner E.M."/>
            <person name="Barker B.M."/>
            <person name="Galgiani J.N."/>
            <person name="Orbach M.J."/>
            <person name="Kirkland T.N."/>
            <person name="Cole G.T."/>
            <person name="Henn M.R."/>
            <person name="Birren B.W."/>
            <person name="Taylor J.W."/>
        </authorList>
    </citation>
    <scope>NUCLEOTIDE SEQUENCE [LARGE SCALE GENOMIC DNA]</scope>
    <source>
        <strain evidence="3">C735</strain>
    </source>
</reference>
<proteinExistence type="predicted"/>
<dbReference type="RefSeq" id="XP_003070907.1">
    <property type="nucleotide sequence ID" value="XM_003070861.1"/>
</dbReference>
<evidence type="ECO:0000313" key="3">
    <source>
        <dbReference type="Proteomes" id="UP000009084"/>
    </source>
</evidence>
<protein>
    <submittedName>
        <fullName evidence="2">Uncharacterized protein</fullName>
    </submittedName>
</protein>
<gene>
    <name evidence="2" type="ORF">CPC735_040260</name>
</gene>
<feature type="compositionally biased region" description="Basic and acidic residues" evidence="1">
    <location>
        <begin position="225"/>
        <end position="253"/>
    </location>
</feature>
<comment type="caution">
    <text evidence="2">The sequence shown here is derived from an EMBL/GenBank/DDBJ whole genome shotgun (WGS) entry which is preliminary data.</text>
</comment>